<feature type="domain" description="Peptidase M20 dimerisation" evidence="3">
    <location>
        <begin position="175"/>
        <end position="267"/>
    </location>
</feature>
<dbReference type="Pfam" id="PF07687">
    <property type="entry name" value="M20_dimer"/>
    <property type="match status" value="1"/>
</dbReference>
<evidence type="ECO:0000256" key="1">
    <source>
        <dbReference type="ARBA" id="ARBA00022723"/>
    </source>
</evidence>
<dbReference type="SUPFAM" id="SSF55031">
    <property type="entry name" value="Bacterial exopeptidase dimerisation domain"/>
    <property type="match status" value="1"/>
</dbReference>
<evidence type="ECO:0000313" key="5">
    <source>
        <dbReference type="EMBL" id="CAB4619016.1"/>
    </source>
</evidence>
<dbReference type="Gene3D" id="3.30.70.360">
    <property type="match status" value="1"/>
</dbReference>
<dbReference type="InterPro" id="IPR002933">
    <property type="entry name" value="Peptidase_M20"/>
</dbReference>
<dbReference type="PIRSF" id="PIRSF037238">
    <property type="entry name" value="Carboxypeptidase_G2"/>
    <property type="match status" value="1"/>
</dbReference>
<dbReference type="InterPro" id="IPR050072">
    <property type="entry name" value="Peptidase_M20A"/>
</dbReference>
<proteinExistence type="predicted"/>
<dbReference type="InterPro" id="IPR036264">
    <property type="entry name" value="Bact_exopeptidase_dim_dom"/>
</dbReference>
<dbReference type="GO" id="GO:0016787">
    <property type="term" value="F:hydrolase activity"/>
    <property type="evidence" value="ECO:0007669"/>
    <property type="project" value="UniProtKB-KW"/>
</dbReference>
<sequence length="373" mass="39348">MSTNTSEYGRLDPMSGSPMLESLEALVRAESPSNDLAACRRVLEVAIDIAARELDAPARVEEIEGRPVFWWGSKNPRIIILAHLDTVWPIGGYQPIWNVEGDVIRGPGVFDMKAGFIQALYALKNLPGGSENVALIATTDEETGSATSKNFIKEISAKAEAVLVLEASLDGKVKTGRKGTAMYQVVVKGLASHAGLEPEKGINATTEVAHIVLAMLALENPEHGTTVVPTTMQSGTSTNSVPDSAKLDIDVRSFSTNDLQRIDTAVRSLKPTISGATLEITGSINRPPLQPESTQELYLIAEKVAADIGIPPLGSAIVGGASDGNFAAAAGARVLDGLGAVGGGAHASHEWVSLKTLQPRSDFLNALLKELIK</sequence>
<organism evidence="4">
    <name type="scientific">freshwater metagenome</name>
    <dbReference type="NCBI Taxonomy" id="449393"/>
    <lineage>
        <taxon>unclassified sequences</taxon>
        <taxon>metagenomes</taxon>
        <taxon>ecological metagenomes</taxon>
    </lineage>
</organism>
<dbReference type="PANTHER" id="PTHR43808:SF9">
    <property type="entry name" value="BLL0789 PROTEIN"/>
    <property type="match status" value="1"/>
</dbReference>
<keyword evidence="1" id="KW-0479">Metal-binding</keyword>
<reference evidence="4" key="1">
    <citation type="submission" date="2020-05" db="EMBL/GenBank/DDBJ databases">
        <authorList>
            <person name="Chiriac C."/>
            <person name="Salcher M."/>
            <person name="Ghai R."/>
            <person name="Kavagutti S V."/>
        </authorList>
    </citation>
    <scope>NUCLEOTIDE SEQUENCE</scope>
</reference>
<evidence type="ECO:0000259" key="3">
    <source>
        <dbReference type="Pfam" id="PF07687"/>
    </source>
</evidence>
<dbReference type="InterPro" id="IPR017150">
    <property type="entry name" value="Pept_M20_glutamate_carboxypep"/>
</dbReference>
<dbReference type="PANTHER" id="PTHR43808">
    <property type="entry name" value="ACETYLORNITHINE DEACETYLASE"/>
    <property type="match status" value="1"/>
</dbReference>
<dbReference type="AlphaFoldDB" id="A0A6J6BAU0"/>
<protein>
    <submittedName>
        <fullName evidence="4">Unannotated protein</fullName>
    </submittedName>
</protein>
<dbReference type="InterPro" id="IPR011650">
    <property type="entry name" value="Peptidase_M20_dimer"/>
</dbReference>
<accession>A0A6J6BAU0</accession>
<dbReference type="EMBL" id="CAEZVG010000008">
    <property type="protein sequence ID" value="CAB4619016.1"/>
    <property type="molecule type" value="Genomic_DNA"/>
</dbReference>
<dbReference type="EMBL" id="CAEZSP010000003">
    <property type="protein sequence ID" value="CAB4536092.1"/>
    <property type="molecule type" value="Genomic_DNA"/>
</dbReference>
<keyword evidence="2" id="KW-0378">Hydrolase</keyword>
<dbReference type="SUPFAM" id="SSF53187">
    <property type="entry name" value="Zn-dependent exopeptidases"/>
    <property type="match status" value="1"/>
</dbReference>
<name>A0A6J6BAU0_9ZZZZ</name>
<evidence type="ECO:0000256" key="2">
    <source>
        <dbReference type="ARBA" id="ARBA00022801"/>
    </source>
</evidence>
<dbReference type="GO" id="GO:0046872">
    <property type="term" value="F:metal ion binding"/>
    <property type="evidence" value="ECO:0007669"/>
    <property type="project" value="UniProtKB-KW"/>
</dbReference>
<dbReference type="Pfam" id="PF01546">
    <property type="entry name" value="Peptidase_M20"/>
    <property type="match status" value="1"/>
</dbReference>
<evidence type="ECO:0000313" key="4">
    <source>
        <dbReference type="EMBL" id="CAB4536092.1"/>
    </source>
</evidence>
<gene>
    <name evidence="4" type="ORF">UFOPK1440_00152</name>
    <name evidence="5" type="ORF">UFOPK1946_00302</name>
</gene>
<dbReference type="Gene3D" id="3.40.630.10">
    <property type="entry name" value="Zn peptidases"/>
    <property type="match status" value="1"/>
</dbReference>